<evidence type="ECO:0000313" key="1">
    <source>
        <dbReference type="EMBL" id="JAD22208.1"/>
    </source>
</evidence>
<reference evidence="1" key="2">
    <citation type="journal article" date="2015" name="Data Brief">
        <title>Shoot transcriptome of the giant reed, Arundo donax.</title>
        <authorList>
            <person name="Barrero R.A."/>
            <person name="Guerrero F.D."/>
            <person name="Moolhuijzen P."/>
            <person name="Goolsby J.A."/>
            <person name="Tidwell J."/>
            <person name="Bellgard S.E."/>
            <person name="Bellgard M.I."/>
        </authorList>
    </citation>
    <scope>NUCLEOTIDE SEQUENCE</scope>
    <source>
        <tissue evidence="1">Shoot tissue taken approximately 20 cm above the soil surface</tissue>
    </source>
</reference>
<dbReference type="EMBL" id="GBRH01275687">
    <property type="protein sequence ID" value="JAD22208.1"/>
    <property type="molecule type" value="Transcribed_RNA"/>
</dbReference>
<sequence length="63" mass="6422">MHTAHCSAAAPAFRWYSNAGMASTSSWLRRPPPSTCCPRCPTGTATCSAATESSSCSGAAALK</sequence>
<reference evidence="1" key="1">
    <citation type="submission" date="2014-09" db="EMBL/GenBank/DDBJ databases">
        <authorList>
            <person name="Magalhaes I.L.F."/>
            <person name="Oliveira U."/>
            <person name="Santos F.R."/>
            <person name="Vidigal T.H.D.A."/>
            <person name="Brescovit A.D."/>
            <person name="Santos A.J."/>
        </authorList>
    </citation>
    <scope>NUCLEOTIDE SEQUENCE</scope>
    <source>
        <tissue evidence="1">Shoot tissue taken approximately 20 cm above the soil surface</tissue>
    </source>
</reference>
<accession>A0A0A8YA38</accession>
<organism evidence="1">
    <name type="scientific">Arundo donax</name>
    <name type="common">Giant reed</name>
    <name type="synonym">Donax arundinaceus</name>
    <dbReference type="NCBI Taxonomy" id="35708"/>
    <lineage>
        <taxon>Eukaryota</taxon>
        <taxon>Viridiplantae</taxon>
        <taxon>Streptophyta</taxon>
        <taxon>Embryophyta</taxon>
        <taxon>Tracheophyta</taxon>
        <taxon>Spermatophyta</taxon>
        <taxon>Magnoliopsida</taxon>
        <taxon>Liliopsida</taxon>
        <taxon>Poales</taxon>
        <taxon>Poaceae</taxon>
        <taxon>PACMAD clade</taxon>
        <taxon>Arundinoideae</taxon>
        <taxon>Arundineae</taxon>
        <taxon>Arundo</taxon>
    </lineage>
</organism>
<name>A0A0A8YA38_ARUDO</name>
<protein>
    <submittedName>
        <fullName evidence="1">Uncharacterized protein</fullName>
    </submittedName>
</protein>
<proteinExistence type="predicted"/>
<dbReference type="AlphaFoldDB" id="A0A0A8YA38"/>